<sequence>MRYKNHHSKQLNTSKLFLLCFCTTLSSFYCSAQSENTFTNEVEAITARYDDIWDTNQETIVFTGSSSVRLWKDLEQRFPNHQIVNSGFGGSESSDLLYFLNDLVLSYNPKQVFIYEGDNDLWAKKRPNQVLDTTEEIIRRIKANNPSTQIILIAAKPSISRWEIRRKYKKLNRKFERLAKKDIQLDYVDVWHPMLNNRKLMTDIFIEDGLHMNQKGYDIWYEAMKNFVNNP</sequence>
<organism evidence="3 4">
    <name type="scientific">Maribacter arcticus</name>
    <dbReference type="NCBI Taxonomy" id="561365"/>
    <lineage>
        <taxon>Bacteria</taxon>
        <taxon>Pseudomonadati</taxon>
        <taxon>Bacteroidota</taxon>
        <taxon>Flavobacteriia</taxon>
        <taxon>Flavobacteriales</taxon>
        <taxon>Flavobacteriaceae</taxon>
        <taxon>Maribacter</taxon>
    </lineage>
</organism>
<dbReference type="Pfam" id="PF13472">
    <property type="entry name" value="Lipase_GDSL_2"/>
    <property type="match status" value="1"/>
</dbReference>
<keyword evidence="1" id="KW-0732">Signal</keyword>
<feature type="signal peptide" evidence="1">
    <location>
        <begin position="1"/>
        <end position="32"/>
    </location>
</feature>
<proteinExistence type="predicted"/>
<name>A0A1T4ZXH4_9FLAO</name>
<dbReference type="OrthoDB" id="9790057at2"/>
<dbReference type="EMBL" id="FUYL01000001">
    <property type="protein sequence ID" value="SKB27428.1"/>
    <property type="molecule type" value="Genomic_DNA"/>
</dbReference>
<accession>A0A1T4ZXH4</accession>
<dbReference type="Gene3D" id="3.40.50.1110">
    <property type="entry name" value="SGNH hydrolase"/>
    <property type="match status" value="1"/>
</dbReference>
<evidence type="ECO:0000313" key="4">
    <source>
        <dbReference type="Proteomes" id="UP000190339"/>
    </source>
</evidence>
<dbReference type="InterPro" id="IPR051532">
    <property type="entry name" value="Ester_Hydrolysis_Enzymes"/>
</dbReference>
<evidence type="ECO:0000256" key="1">
    <source>
        <dbReference type="SAM" id="SignalP"/>
    </source>
</evidence>
<dbReference type="CDD" id="cd04502">
    <property type="entry name" value="SGNH_hydrolase_like_7"/>
    <property type="match status" value="1"/>
</dbReference>
<dbReference type="STRING" id="561365.SAMN05660866_00448"/>
<dbReference type="Proteomes" id="UP000190339">
    <property type="component" value="Unassembled WGS sequence"/>
</dbReference>
<keyword evidence="4" id="KW-1185">Reference proteome</keyword>
<protein>
    <submittedName>
        <fullName evidence="3">Lysophospholipase L1</fullName>
    </submittedName>
</protein>
<evidence type="ECO:0000313" key="3">
    <source>
        <dbReference type="EMBL" id="SKB27428.1"/>
    </source>
</evidence>
<dbReference type="PANTHER" id="PTHR30383:SF5">
    <property type="entry name" value="SGNH HYDROLASE-TYPE ESTERASE DOMAIN-CONTAINING PROTEIN"/>
    <property type="match status" value="1"/>
</dbReference>
<dbReference type="SUPFAM" id="SSF52266">
    <property type="entry name" value="SGNH hydrolase"/>
    <property type="match status" value="1"/>
</dbReference>
<feature type="chain" id="PRO_5013273169" evidence="1">
    <location>
        <begin position="33"/>
        <end position="231"/>
    </location>
</feature>
<gene>
    <name evidence="3" type="ORF">SAMN05660866_00448</name>
</gene>
<evidence type="ECO:0000259" key="2">
    <source>
        <dbReference type="Pfam" id="PF13472"/>
    </source>
</evidence>
<dbReference type="PANTHER" id="PTHR30383">
    <property type="entry name" value="THIOESTERASE 1/PROTEASE 1/LYSOPHOSPHOLIPASE L1"/>
    <property type="match status" value="1"/>
</dbReference>
<dbReference type="RefSeq" id="WP_079510929.1">
    <property type="nucleotide sequence ID" value="NZ_FUYL01000001.1"/>
</dbReference>
<feature type="domain" description="SGNH hydrolase-type esterase" evidence="2">
    <location>
        <begin position="68"/>
        <end position="219"/>
    </location>
</feature>
<dbReference type="InterPro" id="IPR036514">
    <property type="entry name" value="SGNH_hydro_sf"/>
</dbReference>
<reference evidence="4" key="1">
    <citation type="submission" date="2017-02" db="EMBL/GenBank/DDBJ databases">
        <authorList>
            <person name="Varghese N."/>
            <person name="Submissions S."/>
        </authorList>
    </citation>
    <scope>NUCLEOTIDE SEQUENCE [LARGE SCALE GENOMIC DNA]</scope>
    <source>
        <strain evidence="4">DSM 23546</strain>
    </source>
</reference>
<dbReference type="InterPro" id="IPR013830">
    <property type="entry name" value="SGNH_hydro"/>
</dbReference>
<dbReference type="GO" id="GO:0004622">
    <property type="term" value="F:phosphatidylcholine lysophospholipase activity"/>
    <property type="evidence" value="ECO:0007669"/>
    <property type="project" value="TreeGrafter"/>
</dbReference>
<dbReference type="AlphaFoldDB" id="A0A1T4ZXH4"/>